<evidence type="ECO:0000313" key="1">
    <source>
        <dbReference type="EMBL" id="KAI4331687.1"/>
    </source>
</evidence>
<gene>
    <name evidence="1" type="ORF">MLD38_029847</name>
</gene>
<proteinExistence type="predicted"/>
<accession>A0ACB9N5D1</accession>
<organism evidence="1 2">
    <name type="scientific">Melastoma candidum</name>
    <dbReference type="NCBI Taxonomy" id="119954"/>
    <lineage>
        <taxon>Eukaryota</taxon>
        <taxon>Viridiplantae</taxon>
        <taxon>Streptophyta</taxon>
        <taxon>Embryophyta</taxon>
        <taxon>Tracheophyta</taxon>
        <taxon>Spermatophyta</taxon>
        <taxon>Magnoliopsida</taxon>
        <taxon>eudicotyledons</taxon>
        <taxon>Gunneridae</taxon>
        <taxon>Pentapetalae</taxon>
        <taxon>rosids</taxon>
        <taxon>malvids</taxon>
        <taxon>Myrtales</taxon>
        <taxon>Melastomataceae</taxon>
        <taxon>Melastomatoideae</taxon>
        <taxon>Melastomateae</taxon>
        <taxon>Melastoma</taxon>
    </lineage>
</organism>
<dbReference type="EMBL" id="CM042887">
    <property type="protein sequence ID" value="KAI4331687.1"/>
    <property type="molecule type" value="Genomic_DNA"/>
</dbReference>
<protein>
    <submittedName>
        <fullName evidence="1">Uncharacterized protein</fullName>
    </submittedName>
</protein>
<sequence length="105" mass="11390">MDMSRGDNHGDGTMTMMQMSFVPTCSKLVGKTSGPGSVMARVAGQALVYGIKIGMAYLVMLSVMSFNNGGVFIAAVLGHSWILHCQSSSYHHCQPRSGQHLRQWL</sequence>
<keyword evidence="2" id="KW-1185">Reference proteome</keyword>
<dbReference type="Proteomes" id="UP001057402">
    <property type="component" value="Chromosome 8"/>
</dbReference>
<comment type="caution">
    <text evidence="1">The sequence shown here is derived from an EMBL/GenBank/DDBJ whole genome shotgun (WGS) entry which is preliminary data.</text>
</comment>
<reference evidence="2" key="1">
    <citation type="journal article" date="2023" name="Front. Plant Sci.">
        <title>Chromosomal-level genome assembly of Melastoma candidum provides insights into trichome evolution.</title>
        <authorList>
            <person name="Zhong Y."/>
            <person name="Wu W."/>
            <person name="Sun C."/>
            <person name="Zou P."/>
            <person name="Liu Y."/>
            <person name="Dai S."/>
            <person name="Zhou R."/>
        </authorList>
    </citation>
    <scope>NUCLEOTIDE SEQUENCE [LARGE SCALE GENOMIC DNA]</scope>
</reference>
<evidence type="ECO:0000313" key="2">
    <source>
        <dbReference type="Proteomes" id="UP001057402"/>
    </source>
</evidence>
<name>A0ACB9N5D1_9MYRT</name>